<feature type="binding site" evidence="7">
    <location>
        <position position="26"/>
    </location>
    <ligand>
        <name>Mg(2+)</name>
        <dbReference type="ChEBI" id="CHEBI:18420"/>
    </ligand>
</feature>
<comment type="similarity">
    <text evidence="7">Belongs to the shikimate kinase family.</text>
</comment>
<dbReference type="UniPathway" id="UPA00053">
    <property type="reaction ID" value="UER00088"/>
</dbReference>
<comment type="caution">
    <text evidence="7">Lacks conserved residue(s) required for the propagation of feature annotation.</text>
</comment>
<dbReference type="GO" id="GO:0004765">
    <property type="term" value="F:shikimate kinase activity"/>
    <property type="evidence" value="ECO:0007669"/>
    <property type="project" value="UniProtKB-UniRule"/>
</dbReference>
<keyword evidence="2 7" id="KW-0808">Transferase</keyword>
<keyword evidence="6 7" id="KW-0057">Aromatic amino acid biosynthesis</keyword>
<dbReference type="RefSeq" id="WP_129354458.1">
    <property type="nucleotide sequence ID" value="NZ_CP026538.1"/>
</dbReference>
<feature type="binding site" evidence="7">
    <location>
        <position position="89"/>
    </location>
    <ligand>
        <name>substrate</name>
    </ligand>
</feature>
<dbReference type="GO" id="GO:0009423">
    <property type="term" value="P:chorismate biosynthetic process"/>
    <property type="evidence" value="ECO:0007669"/>
    <property type="project" value="UniProtKB-UniRule"/>
</dbReference>
<dbReference type="SUPFAM" id="SSF52540">
    <property type="entry name" value="P-loop containing nucleoside triphosphate hydrolases"/>
    <property type="match status" value="1"/>
</dbReference>
<dbReference type="PANTHER" id="PTHR21087:SF16">
    <property type="entry name" value="SHIKIMATE KINASE 1, CHLOROPLASTIC"/>
    <property type="match status" value="1"/>
</dbReference>
<proteinExistence type="inferred from homology"/>
<dbReference type="GO" id="GO:0005829">
    <property type="term" value="C:cytosol"/>
    <property type="evidence" value="ECO:0007669"/>
    <property type="project" value="TreeGrafter"/>
</dbReference>
<dbReference type="GO" id="GO:0008652">
    <property type="term" value="P:amino acid biosynthetic process"/>
    <property type="evidence" value="ECO:0007669"/>
    <property type="project" value="UniProtKB-KW"/>
</dbReference>
<dbReference type="OrthoDB" id="9800332at2"/>
<dbReference type="AlphaFoldDB" id="A0A4P6HTF5"/>
<dbReference type="InterPro" id="IPR031322">
    <property type="entry name" value="Shikimate/glucono_kinase"/>
</dbReference>
<dbReference type="InterPro" id="IPR000623">
    <property type="entry name" value="Shikimate_kinase/TSH1"/>
</dbReference>
<keyword evidence="7" id="KW-0963">Cytoplasm</keyword>
<dbReference type="Gene3D" id="3.40.50.300">
    <property type="entry name" value="P-loop containing nucleotide triphosphate hydrolases"/>
    <property type="match status" value="1"/>
</dbReference>
<sequence>MEPTLLGRVSDERCVSLIGMAGAGKTTLAGLLARRLGWACLDTDRLIEAQCRAPLPDILARQGLDSFLALEEDVVAGLGVKRCVVATGGSVVYGARAMARLKSMGPVVYLSIDLPTFLARVGDPGERAFVMPGGLTLADVYAERQPLYAAAADLTVASCGTTPEACVETILQGIRS</sequence>
<accession>A0A4P6HTF5</accession>
<dbReference type="HAMAP" id="MF_00109">
    <property type="entry name" value="Shikimate_kinase"/>
    <property type="match status" value="1"/>
</dbReference>
<dbReference type="PANTHER" id="PTHR21087">
    <property type="entry name" value="SHIKIMATE KINASE"/>
    <property type="match status" value="1"/>
</dbReference>
<dbReference type="GO" id="GO:0005524">
    <property type="term" value="F:ATP binding"/>
    <property type="evidence" value="ECO:0007669"/>
    <property type="project" value="UniProtKB-UniRule"/>
</dbReference>
<dbReference type="KEGG" id="dcb:C3Y92_16410"/>
<dbReference type="CDD" id="cd00464">
    <property type="entry name" value="SK"/>
    <property type="match status" value="1"/>
</dbReference>
<evidence type="ECO:0000256" key="6">
    <source>
        <dbReference type="ARBA" id="ARBA00023141"/>
    </source>
</evidence>
<comment type="catalytic activity">
    <reaction evidence="7">
        <text>shikimate + ATP = 3-phosphoshikimate + ADP + H(+)</text>
        <dbReference type="Rhea" id="RHEA:13121"/>
        <dbReference type="ChEBI" id="CHEBI:15378"/>
        <dbReference type="ChEBI" id="CHEBI:30616"/>
        <dbReference type="ChEBI" id="CHEBI:36208"/>
        <dbReference type="ChEBI" id="CHEBI:145989"/>
        <dbReference type="ChEBI" id="CHEBI:456216"/>
        <dbReference type="EC" id="2.7.1.71"/>
    </reaction>
</comment>
<keyword evidence="3 7" id="KW-0547">Nucleotide-binding</keyword>
<keyword evidence="9" id="KW-1185">Reference proteome</keyword>
<comment type="function">
    <text evidence="7">Catalyzes the specific phosphorylation of the 3-hydroxyl group of shikimic acid using ATP as a cosubstrate.</text>
</comment>
<keyword evidence="4 7" id="KW-0418">Kinase</keyword>
<name>A0A4P6HTF5_9BACT</name>
<dbReference type="PRINTS" id="PR01100">
    <property type="entry name" value="SHIKIMTKNASE"/>
</dbReference>
<protein>
    <recommendedName>
        <fullName evidence="7">Shikimate kinase</fullName>
        <shortName evidence="7">SK</shortName>
        <ecNumber evidence="7">2.7.1.71</ecNumber>
    </recommendedName>
</protein>
<evidence type="ECO:0000256" key="7">
    <source>
        <dbReference type="HAMAP-Rule" id="MF_00109"/>
    </source>
</evidence>
<comment type="subunit">
    <text evidence="7">Monomer.</text>
</comment>
<evidence type="ECO:0000256" key="4">
    <source>
        <dbReference type="ARBA" id="ARBA00022777"/>
    </source>
</evidence>
<keyword evidence="5 7" id="KW-0067">ATP-binding</keyword>
<dbReference type="InterPro" id="IPR027417">
    <property type="entry name" value="P-loop_NTPase"/>
</dbReference>
<evidence type="ECO:0000256" key="2">
    <source>
        <dbReference type="ARBA" id="ARBA00022679"/>
    </source>
</evidence>
<dbReference type="Pfam" id="PF01202">
    <property type="entry name" value="SKI"/>
    <property type="match status" value="1"/>
</dbReference>
<comment type="subcellular location">
    <subcellularLocation>
        <location evidence="7">Cytoplasm</location>
    </subcellularLocation>
</comment>
<feature type="binding site" evidence="7">
    <location>
        <position position="144"/>
    </location>
    <ligand>
        <name>substrate</name>
    </ligand>
</feature>
<feature type="binding site" evidence="7">
    <location>
        <begin position="22"/>
        <end position="27"/>
    </location>
    <ligand>
        <name>ATP</name>
        <dbReference type="ChEBI" id="CHEBI:30616"/>
    </ligand>
</feature>
<evidence type="ECO:0000313" key="9">
    <source>
        <dbReference type="Proteomes" id="UP000293296"/>
    </source>
</evidence>
<dbReference type="EMBL" id="CP026538">
    <property type="protein sequence ID" value="QAZ68728.1"/>
    <property type="molecule type" value="Genomic_DNA"/>
</dbReference>
<dbReference type="EC" id="2.7.1.71" evidence="7"/>
<organism evidence="8 9">
    <name type="scientific">Solidesulfovibrio carbinolicus</name>
    <dbReference type="NCBI Taxonomy" id="296842"/>
    <lineage>
        <taxon>Bacteria</taxon>
        <taxon>Pseudomonadati</taxon>
        <taxon>Thermodesulfobacteriota</taxon>
        <taxon>Desulfovibrionia</taxon>
        <taxon>Desulfovibrionales</taxon>
        <taxon>Desulfovibrionaceae</taxon>
        <taxon>Solidesulfovibrio</taxon>
    </lineage>
</organism>
<keyword evidence="7" id="KW-0479">Metal-binding</keyword>
<evidence type="ECO:0000256" key="1">
    <source>
        <dbReference type="ARBA" id="ARBA00022605"/>
    </source>
</evidence>
<feature type="binding site" evidence="7">
    <location>
        <position position="44"/>
    </location>
    <ligand>
        <name>substrate</name>
    </ligand>
</feature>
<evidence type="ECO:0000256" key="5">
    <source>
        <dbReference type="ARBA" id="ARBA00022840"/>
    </source>
</evidence>
<dbReference type="GO" id="GO:0009073">
    <property type="term" value="P:aromatic amino acid family biosynthetic process"/>
    <property type="evidence" value="ECO:0007669"/>
    <property type="project" value="UniProtKB-KW"/>
</dbReference>
<reference evidence="8 9" key="1">
    <citation type="submission" date="2018-02" db="EMBL/GenBank/DDBJ databases">
        <title>Genome sequence of Desulfovibrio carbinolicus DSM 3852.</title>
        <authorList>
            <person name="Wilbanks E."/>
            <person name="Skennerton C.T."/>
            <person name="Orphan V.J."/>
        </authorList>
    </citation>
    <scope>NUCLEOTIDE SEQUENCE [LARGE SCALE GENOMIC DNA]</scope>
    <source>
        <strain evidence="8 9">DSM 3852</strain>
    </source>
</reference>
<dbReference type="NCBIfam" id="NF040667">
    <property type="entry name" value="hom_kin_desulfo"/>
    <property type="match status" value="1"/>
</dbReference>
<comment type="pathway">
    <text evidence="7">Metabolic intermediate biosynthesis; chorismate biosynthesis; chorismate from D-erythrose 4-phosphate and phosphoenolpyruvate: step 5/7.</text>
</comment>
<feature type="binding site" evidence="7">
    <location>
        <position position="127"/>
    </location>
    <ligand>
        <name>ATP</name>
        <dbReference type="ChEBI" id="CHEBI:30616"/>
    </ligand>
</feature>
<evidence type="ECO:0000256" key="3">
    <source>
        <dbReference type="ARBA" id="ARBA00022741"/>
    </source>
</evidence>
<keyword evidence="1 7" id="KW-0028">Amino-acid biosynthesis</keyword>
<dbReference type="Proteomes" id="UP000293296">
    <property type="component" value="Chromosome"/>
</dbReference>
<comment type="cofactor">
    <cofactor evidence="7">
        <name>Mg(2+)</name>
        <dbReference type="ChEBI" id="CHEBI:18420"/>
    </cofactor>
    <text evidence="7">Binds 1 Mg(2+) ion per subunit.</text>
</comment>
<dbReference type="GO" id="GO:0000287">
    <property type="term" value="F:magnesium ion binding"/>
    <property type="evidence" value="ECO:0007669"/>
    <property type="project" value="UniProtKB-UniRule"/>
</dbReference>
<keyword evidence="7" id="KW-0460">Magnesium</keyword>
<evidence type="ECO:0000313" key="8">
    <source>
        <dbReference type="EMBL" id="QAZ68728.1"/>
    </source>
</evidence>
<gene>
    <name evidence="7" type="primary">aroK</name>
    <name evidence="8" type="ORF">C3Y92_16410</name>
</gene>